<reference evidence="2 3" key="1">
    <citation type="submission" date="2019-05" db="EMBL/GenBank/DDBJ databases">
        <title>Another draft genome of Portunus trituberculatus and its Hox gene families provides insights of decapod evolution.</title>
        <authorList>
            <person name="Jeong J.-H."/>
            <person name="Song I."/>
            <person name="Kim S."/>
            <person name="Choi T."/>
            <person name="Kim D."/>
            <person name="Ryu S."/>
            <person name="Kim W."/>
        </authorList>
    </citation>
    <scope>NUCLEOTIDE SEQUENCE [LARGE SCALE GENOMIC DNA]</scope>
    <source>
        <tissue evidence="2">Muscle</tissue>
    </source>
</reference>
<dbReference type="AlphaFoldDB" id="A0A5B7JE47"/>
<gene>
    <name evidence="2" type="ORF">E2C01_088311</name>
</gene>
<evidence type="ECO:0000313" key="2">
    <source>
        <dbReference type="EMBL" id="MPC93189.1"/>
    </source>
</evidence>
<proteinExistence type="predicted"/>
<keyword evidence="3" id="KW-1185">Reference proteome</keyword>
<dbReference type="Proteomes" id="UP000324222">
    <property type="component" value="Unassembled WGS sequence"/>
</dbReference>
<feature type="region of interest" description="Disordered" evidence="1">
    <location>
        <begin position="1"/>
        <end position="37"/>
    </location>
</feature>
<organism evidence="2 3">
    <name type="scientific">Portunus trituberculatus</name>
    <name type="common">Swimming crab</name>
    <name type="synonym">Neptunus trituberculatus</name>
    <dbReference type="NCBI Taxonomy" id="210409"/>
    <lineage>
        <taxon>Eukaryota</taxon>
        <taxon>Metazoa</taxon>
        <taxon>Ecdysozoa</taxon>
        <taxon>Arthropoda</taxon>
        <taxon>Crustacea</taxon>
        <taxon>Multicrustacea</taxon>
        <taxon>Malacostraca</taxon>
        <taxon>Eumalacostraca</taxon>
        <taxon>Eucarida</taxon>
        <taxon>Decapoda</taxon>
        <taxon>Pleocyemata</taxon>
        <taxon>Brachyura</taxon>
        <taxon>Eubrachyura</taxon>
        <taxon>Portunoidea</taxon>
        <taxon>Portunidae</taxon>
        <taxon>Portuninae</taxon>
        <taxon>Portunus</taxon>
    </lineage>
</organism>
<protein>
    <submittedName>
        <fullName evidence="2">Uncharacterized protein</fullName>
    </submittedName>
</protein>
<comment type="caution">
    <text evidence="2">The sequence shown here is derived from an EMBL/GenBank/DDBJ whole genome shotgun (WGS) entry which is preliminary data.</text>
</comment>
<feature type="compositionally biased region" description="Polar residues" evidence="1">
    <location>
        <begin position="25"/>
        <end position="37"/>
    </location>
</feature>
<evidence type="ECO:0000256" key="1">
    <source>
        <dbReference type="SAM" id="MobiDB-lite"/>
    </source>
</evidence>
<sequence length="96" mass="10632">MAVSLPTPSKQRQNNQSLLEEFSLLPTTSDGTPDNGASYSETLLRRASPTFSFQSINTQTRIPKQYCASQHLHYFSRALVEVTQVLKDASVILVAC</sequence>
<evidence type="ECO:0000313" key="3">
    <source>
        <dbReference type="Proteomes" id="UP000324222"/>
    </source>
</evidence>
<name>A0A5B7JE47_PORTR</name>
<feature type="compositionally biased region" description="Polar residues" evidence="1">
    <location>
        <begin position="1"/>
        <end position="18"/>
    </location>
</feature>
<dbReference type="EMBL" id="VSRR010093964">
    <property type="protein sequence ID" value="MPC93189.1"/>
    <property type="molecule type" value="Genomic_DNA"/>
</dbReference>
<accession>A0A5B7JE47</accession>